<evidence type="ECO:0000313" key="15">
    <source>
        <dbReference type="Proteomes" id="UP001139104"/>
    </source>
</evidence>
<evidence type="ECO:0000259" key="13">
    <source>
        <dbReference type="PROSITE" id="PS52039"/>
    </source>
</evidence>
<dbReference type="PROSITE" id="PS50880">
    <property type="entry name" value="TOPRIM"/>
    <property type="match status" value="1"/>
</dbReference>
<keyword evidence="6" id="KW-0460">Magnesium</keyword>
<dbReference type="InterPro" id="IPR013824">
    <property type="entry name" value="Topo_IA_cen_sub1"/>
</dbReference>
<dbReference type="EC" id="5.6.2.1" evidence="10"/>
<evidence type="ECO:0000256" key="6">
    <source>
        <dbReference type="ARBA" id="ARBA00022842"/>
    </source>
</evidence>
<dbReference type="InterPro" id="IPR013826">
    <property type="entry name" value="Topo_IA_cen_sub3"/>
</dbReference>
<dbReference type="SMART" id="SM00436">
    <property type="entry name" value="TOP1Bc"/>
    <property type="match status" value="1"/>
</dbReference>
<dbReference type="Gene3D" id="1.10.460.10">
    <property type="entry name" value="Topoisomerase I, domain 2"/>
    <property type="match status" value="1"/>
</dbReference>
<dbReference type="Pfam" id="PF01131">
    <property type="entry name" value="Topoisom_bac"/>
    <property type="match status" value="1"/>
</dbReference>
<evidence type="ECO:0000256" key="11">
    <source>
        <dbReference type="SAM" id="MobiDB-lite"/>
    </source>
</evidence>
<dbReference type="SMART" id="SM00493">
    <property type="entry name" value="TOPRIM"/>
    <property type="match status" value="1"/>
</dbReference>
<feature type="site" description="Interaction with DNA" evidence="10">
    <location>
        <position position="157"/>
    </location>
</feature>
<dbReference type="PROSITE" id="PS00396">
    <property type="entry name" value="TOPO_IA_1"/>
    <property type="match status" value="1"/>
</dbReference>
<dbReference type="Gene3D" id="3.40.50.140">
    <property type="match status" value="1"/>
</dbReference>
<comment type="similarity">
    <text evidence="2 10">Belongs to the type IA topoisomerase family.</text>
</comment>
<dbReference type="InterPro" id="IPR028612">
    <property type="entry name" value="Topoisom_1_IA"/>
</dbReference>
<dbReference type="EMBL" id="JAIVFP010000001">
    <property type="protein sequence ID" value="MCI4683755.1"/>
    <property type="molecule type" value="Genomic_DNA"/>
</dbReference>
<dbReference type="InterPro" id="IPR006171">
    <property type="entry name" value="TOPRIM_dom"/>
</dbReference>
<feature type="site" description="Interaction with DNA" evidence="10">
    <location>
        <position position="142"/>
    </location>
</feature>
<evidence type="ECO:0000256" key="10">
    <source>
        <dbReference type="HAMAP-Rule" id="MF_00952"/>
    </source>
</evidence>
<keyword evidence="7 10" id="KW-0799">Topoisomerase</keyword>
<dbReference type="Gene3D" id="1.10.290.10">
    <property type="entry name" value="Topoisomerase I, domain 4"/>
    <property type="match status" value="1"/>
</dbReference>
<evidence type="ECO:0000256" key="8">
    <source>
        <dbReference type="ARBA" id="ARBA00023125"/>
    </source>
</evidence>
<dbReference type="InterPro" id="IPR013825">
    <property type="entry name" value="Topo_IA_cen_sub2"/>
</dbReference>
<evidence type="ECO:0000256" key="2">
    <source>
        <dbReference type="ARBA" id="ARBA00009446"/>
    </source>
</evidence>
<dbReference type="GO" id="GO:0003917">
    <property type="term" value="F:DNA topoisomerase type I (single strand cut, ATP-independent) activity"/>
    <property type="evidence" value="ECO:0007669"/>
    <property type="project" value="UniProtKB-EC"/>
</dbReference>
<dbReference type="CDD" id="cd00186">
    <property type="entry name" value="TOP1Ac"/>
    <property type="match status" value="1"/>
</dbReference>
<feature type="region of interest" description="Disordered" evidence="11">
    <location>
        <begin position="902"/>
        <end position="965"/>
    </location>
</feature>
<proteinExistence type="inferred from homology"/>
<dbReference type="PANTHER" id="PTHR42785">
    <property type="entry name" value="DNA TOPOISOMERASE, TYPE IA, CORE"/>
    <property type="match status" value="1"/>
</dbReference>
<keyword evidence="4" id="KW-0863">Zinc-finger</keyword>
<dbReference type="InterPro" id="IPR013497">
    <property type="entry name" value="Topo_IA_cen"/>
</dbReference>
<feature type="domain" description="Topo IA-type catalytic" evidence="13">
    <location>
        <begin position="131"/>
        <end position="568"/>
    </location>
</feature>
<feature type="site" description="Interaction with DNA" evidence="10">
    <location>
        <position position="141"/>
    </location>
</feature>
<evidence type="ECO:0000256" key="4">
    <source>
        <dbReference type="ARBA" id="ARBA00022771"/>
    </source>
</evidence>
<feature type="region of interest" description="Interaction with DNA" evidence="10">
    <location>
        <begin position="165"/>
        <end position="170"/>
    </location>
</feature>
<keyword evidence="9 10" id="KW-0413">Isomerase</keyword>
<dbReference type="InterPro" id="IPR003601">
    <property type="entry name" value="Topo_IA_2"/>
</dbReference>
<feature type="site" description="Interaction with DNA" evidence="10">
    <location>
        <position position="500"/>
    </location>
</feature>
<comment type="caution">
    <text evidence="14">The sequence shown here is derived from an EMBL/GenBank/DDBJ whole genome shotgun (WGS) entry which is preliminary data.</text>
</comment>
<keyword evidence="3" id="KW-0479">Metal-binding</keyword>
<dbReference type="InterPro" id="IPR025589">
    <property type="entry name" value="Toprim_C_rpt"/>
</dbReference>
<dbReference type="PROSITE" id="PS52039">
    <property type="entry name" value="TOPO_IA_2"/>
    <property type="match status" value="1"/>
</dbReference>
<dbReference type="Proteomes" id="UP001139104">
    <property type="component" value="Unassembled WGS sequence"/>
</dbReference>
<dbReference type="SUPFAM" id="SSF57783">
    <property type="entry name" value="Zinc beta-ribbon"/>
    <property type="match status" value="1"/>
</dbReference>
<accession>A0ABS9Z7V0</accession>
<dbReference type="Pfam" id="PF01751">
    <property type="entry name" value="Toprim"/>
    <property type="match status" value="1"/>
</dbReference>
<dbReference type="HAMAP" id="MF_00952">
    <property type="entry name" value="Topoisom_1_prok"/>
    <property type="match status" value="1"/>
</dbReference>
<dbReference type="InterPro" id="IPR023405">
    <property type="entry name" value="Topo_IA_core_domain"/>
</dbReference>
<feature type="region of interest" description="Disordered" evidence="11">
    <location>
        <begin position="639"/>
        <end position="662"/>
    </location>
</feature>
<feature type="compositionally biased region" description="Low complexity" evidence="11">
    <location>
        <begin position="914"/>
        <end position="932"/>
    </location>
</feature>
<sequence length="965" mass="105476">MDVVIVESPAKAKTINKYLGKNFEVIASFGHVRDLPAKDGSVDPDSDFKMLWEVDGKAGKRLSDIAAKVKNADRIVLATDPDREGEAISWHVLEVLRAKRVLKDKPVERVVFNAITKDAILEAMKHPRQIDENLVEAYLARRALDYLVGFNLSPVLWRKLPGARSAGRVQSVALRLVCDRELEIEKFVAREYWSLVAHLRNQAGAPFTARLVGADGKKITRLDIGAGAEAEGFKRDLENAVFRVVSVEAKPAKRHPYAPFTTSTLQQEASRKLGMAPEITMRVAQKLYEGVDLGGETVGLITYMRTDGVDVAPEAVASARAVIGREFGDRYVPGVPRKYQVKAKNAQEAHEAIRPTDVSRLPKDMARHLQADQARLYELIWTRMVASQMESAVLERTVAEIEAKAGGRVLDVRATGQVVRFDGFLKLYQEGKDDEEDEDSGRLPPLAPDEILKKDKIDATQHFTEPPPRYTEATLVKRMEELGIGRPSTYASTLAVLRERDYVKLDKKRLVPEDKGRLVTAFLESFFGRYVQYDFTAALEEQLDRVSNSEIDWKQVLRDFWRDFSIAIDGTRELRTTQVLDSLNDLLGPHIFPAKENGSNPRACPVCADGQLSLKLGKFGAFIGCSNYPECKYTRTLSNRGGEANGVEGERPGVKVLGEDPKTGKEITLRDGRFGAYVQEGQDAGKDDKPRRSSLSSNLKPEDVTLEKALALLSLPREVAKHPETGEPILAGIGRYGAYVQHKKTYANLAKDDDVLEIGANRAIDLIVTKEAGGGARGSGGEIRALGDHPEGGAITLKAGRFGPYLAWGKVNATLPRGTDMTGLTLEKAVELVNAKAAGAPSGGGRVLGEHPDGGQVTARAGRYGPYVSWEKISATLPKSMTLDDIGLEQAIRLIEDKIDSGGAKKPAKKAPAKKTAAAKKTAVAKKPAAKGAKAKPEIVDSDEPPFEPDAPAKKPARKKPAGKD</sequence>
<dbReference type="InterPro" id="IPR003602">
    <property type="entry name" value="Topo_IA_DNA-bd_dom"/>
</dbReference>
<dbReference type="PRINTS" id="PR00417">
    <property type="entry name" value="PRTPISMRASEI"/>
</dbReference>
<feature type="compositionally biased region" description="Basic residues" evidence="11">
    <location>
        <begin position="955"/>
        <end position="965"/>
    </location>
</feature>
<evidence type="ECO:0000256" key="9">
    <source>
        <dbReference type="ARBA" id="ARBA00023235"/>
    </source>
</evidence>
<dbReference type="Pfam" id="PF13368">
    <property type="entry name" value="Toprim_C_rpt"/>
    <property type="match status" value="4"/>
</dbReference>
<feature type="site" description="Interaction with DNA" evidence="10">
    <location>
        <position position="305"/>
    </location>
</feature>
<evidence type="ECO:0000256" key="3">
    <source>
        <dbReference type="ARBA" id="ARBA00022723"/>
    </source>
</evidence>
<name>A0ABS9Z7V0_9HYPH</name>
<dbReference type="Pfam" id="PF01396">
    <property type="entry name" value="Zn_ribbon_Top1"/>
    <property type="match status" value="1"/>
</dbReference>
<gene>
    <name evidence="10 14" type="primary">topA</name>
    <name evidence="14" type="ORF">K2U94_13445</name>
</gene>
<keyword evidence="8 10" id="KW-0238">DNA-binding</keyword>
<dbReference type="InterPro" id="IPR005733">
    <property type="entry name" value="TopoI_bac-type"/>
</dbReference>
<comment type="function">
    <text evidence="10">Releases the supercoiling and torsional tension of DNA, which is introduced during the DNA replication and transcription, by transiently cleaving and rejoining one strand of the DNA duplex. Introduces a single-strand break via transesterification at a target site in duplex DNA. The scissile phosphodiester is attacked by the catalytic tyrosine of the enzyme, resulting in the formation of a DNA-(5'-phosphotyrosyl)-enzyme intermediate and the expulsion of a 3'-OH DNA strand. The free DNA strand then undergoes passage around the unbroken strand, thus removing DNA supercoils. Finally, in the religation step, the DNA 3'-OH attacks the covalent intermediate to expel the active-site tyrosine and restore the DNA phosphodiester backbone.</text>
</comment>
<dbReference type="Gene3D" id="3.30.65.10">
    <property type="entry name" value="Bacterial Topoisomerase I, domain 1"/>
    <property type="match status" value="1"/>
</dbReference>
<keyword evidence="5" id="KW-0862">Zinc</keyword>
<evidence type="ECO:0000256" key="7">
    <source>
        <dbReference type="ARBA" id="ARBA00023029"/>
    </source>
</evidence>
<evidence type="ECO:0000256" key="1">
    <source>
        <dbReference type="ARBA" id="ARBA00000213"/>
    </source>
</evidence>
<dbReference type="InterPro" id="IPR013498">
    <property type="entry name" value="Topo_IA_Znf"/>
</dbReference>
<protein>
    <recommendedName>
        <fullName evidence="10">DNA topoisomerase 1</fullName>
        <ecNumber evidence="10">5.6.2.1</ecNumber>
    </recommendedName>
    <alternativeName>
        <fullName evidence="10">DNA topoisomerase I</fullName>
    </alternativeName>
</protein>
<dbReference type="InterPro" id="IPR023406">
    <property type="entry name" value="Topo_IA_AS"/>
</dbReference>
<dbReference type="SMART" id="SM00437">
    <property type="entry name" value="TOP1Ac"/>
    <property type="match status" value="1"/>
</dbReference>
<dbReference type="RefSeq" id="WP_243067688.1">
    <property type="nucleotide sequence ID" value="NZ_JAIVFK010000016.1"/>
</dbReference>
<feature type="site" description="Interaction with DNA" evidence="10">
    <location>
        <position position="145"/>
    </location>
</feature>
<dbReference type="Gene3D" id="2.70.20.10">
    <property type="entry name" value="Topoisomerase I, domain 3"/>
    <property type="match status" value="1"/>
</dbReference>
<dbReference type="NCBIfam" id="TIGR01051">
    <property type="entry name" value="topA_bact"/>
    <property type="match status" value="1"/>
</dbReference>
<evidence type="ECO:0000256" key="5">
    <source>
        <dbReference type="ARBA" id="ARBA00022833"/>
    </source>
</evidence>
<reference evidence="14" key="1">
    <citation type="journal article" date="2022" name="ISME J.">
        <title>Identification of active gaseous-alkane degraders at natural gas seeps.</title>
        <authorList>
            <person name="Farhan Ul Haque M."/>
            <person name="Hernandez M."/>
            <person name="Crombie A.T."/>
            <person name="Murrell J.C."/>
        </authorList>
    </citation>
    <scope>NUCLEOTIDE SEQUENCE</scope>
    <source>
        <strain evidence="14">PC2</strain>
    </source>
</reference>
<dbReference type="CDD" id="cd03363">
    <property type="entry name" value="TOPRIM_TopoIA_TopoI"/>
    <property type="match status" value="1"/>
</dbReference>
<feature type="active site" description="O-(5'-phospho-DNA)-tyrosine intermediate" evidence="10">
    <location>
        <position position="303"/>
    </location>
</feature>
<feature type="domain" description="Toprim" evidence="12">
    <location>
        <begin position="1"/>
        <end position="117"/>
    </location>
</feature>
<evidence type="ECO:0000313" key="14">
    <source>
        <dbReference type="EMBL" id="MCI4683755.1"/>
    </source>
</evidence>
<feature type="region of interest" description="Disordered" evidence="11">
    <location>
        <begin position="841"/>
        <end position="860"/>
    </location>
</feature>
<comment type="subunit">
    <text evidence="10">Monomer.</text>
</comment>
<comment type="catalytic activity">
    <reaction evidence="1 10">
        <text>ATP-independent breakage of single-stranded DNA, followed by passage and rejoining.</text>
        <dbReference type="EC" id="5.6.2.1"/>
    </reaction>
</comment>
<evidence type="ECO:0000259" key="12">
    <source>
        <dbReference type="PROSITE" id="PS50880"/>
    </source>
</evidence>
<keyword evidence="15" id="KW-1185">Reference proteome</keyword>
<feature type="compositionally biased region" description="Basic and acidic residues" evidence="11">
    <location>
        <begin position="648"/>
        <end position="662"/>
    </location>
</feature>
<organism evidence="14 15">
    <name type="scientific">Candidatus Rhodoblastus alkanivorans</name>
    <dbReference type="NCBI Taxonomy" id="2954117"/>
    <lineage>
        <taxon>Bacteria</taxon>
        <taxon>Pseudomonadati</taxon>
        <taxon>Pseudomonadota</taxon>
        <taxon>Alphaproteobacteria</taxon>
        <taxon>Hyphomicrobiales</taxon>
        <taxon>Rhodoblastaceae</taxon>
        <taxon>Rhodoblastus</taxon>
    </lineage>
</organism>
<comment type="caution">
    <text evidence="10">Lacks conserved residue(s) required for the propagation of feature annotation.</text>
</comment>
<feature type="site" description="Interaction with DNA" evidence="10">
    <location>
        <position position="31"/>
    </location>
</feature>
<dbReference type="SUPFAM" id="SSF56712">
    <property type="entry name" value="Prokaryotic type I DNA topoisomerase"/>
    <property type="match status" value="1"/>
</dbReference>
<dbReference type="InterPro" id="IPR034149">
    <property type="entry name" value="TOPRIM_TopoI"/>
</dbReference>
<dbReference type="InterPro" id="IPR000380">
    <property type="entry name" value="Topo_IA"/>
</dbReference>
<feature type="region of interest" description="Disordered" evidence="11">
    <location>
        <begin position="679"/>
        <end position="700"/>
    </location>
</feature>
<dbReference type="PANTHER" id="PTHR42785:SF1">
    <property type="entry name" value="DNA TOPOISOMERASE"/>
    <property type="match status" value="1"/>
</dbReference>